<reference evidence="1" key="2">
    <citation type="journal article" date="2014" name="ISME J.">
        <title>Microbial stratification in low pH oxic and suboxic macroscopic growths along an acid mine drainage.</title>
        <authorList>
            <person name="Mendez-Garcia C."/>
            <person name="Mesa V."/>
            <person name="Sprenger R.R."/>
            <person name="Richter M."/>
            <person name="Diez M.S."/>
            <person name="Solano J."/>
            <person name="Bargiela R."/>
            <person name="Golyshina O.V."/>
            <person name="Manteca A."/>
            <person name="Ramos J.L."/>
            <person name="Gallego J.R."/>
            <person name="Llorente I."/>
            <person name="Martins Dos Santos V.A."/>
            <person name="Jensen O.N."/>
            <person name="Pelaez A.I."/>
            <person name="Sanchez J."/>
            <person name="Ferrer M."/>
        </authorList>
    </citation>
    <scope>NUCLEOTIDE SEQUENCE</scope>
</reference>
<gene>
    <name evidence="1" type="ORF">B1B_08579</name>
</gene>
<evidence type="ECO:0000313" key="1">
    <source>
        <dbReference type="EMBL" id="EQD57948.1"/>
    </source>
</evidence>
<keyword evidence="1" id="KW-0413">Isomerase</keyword>
<dbReference type="AlphaFoldDB" id="T1AN79"/>
<dbReference type="InterPro" id="IPR014718">
    <property type="entry name" value="GH-type_carb-bd"/>
</dbReference>
<protein>
    <submittedName>
        <fullName evidence="1">Aldose-1-epimerase</fullName>
        <ecNumber evidence="1">5.1.3.3</ecNumber>
    </submittedName>
</protein>
<dbReference type="GO" id="GO:0030246">
    <property type="term" value="F:carbohydrate binding"/>
    <property type="evidence" value="ECO:0007669"/>
    <property type="project" value="InterPro"/>
</dbReference>
<sequence length="66" mass="7625">MVTEVGATLRSYTVAGRELLDGFDGLERCRDGRGQLLLPWPNRIAGGRYRFQNRDFQLPIDEQDRQ</sequence>
<reference evidence="1" key="1">
    <citation type="submission" date="2013-08" db="EMBL/GenBank/DDBJ databases">
        <authorList>
            <person name="Mendez C."/>
            <person name="Richter M."/>
            <person name="Ferrer M."/>
            <person name="Sanchez J."/>
        </authorList>
    </citation>
    <scope>NUCLEOTIDE SEQUENCE</scope>
</reference>
<name>T1AN79_9ZZZZ</name>
<dbReference type="Gene3D" id="2.70.98.10">
    <property type="match status" value="1"/>
</dbReference>
<comment type="caution">
    <text evidence="1">The sequence shown here is derived from an EMBL/GenBank/DDBJ whole genome shotgun (WGS) entry which is preliminary data.</text>
</comment>
<feature type="non-terminal residue" evidence="1">
    <location>
        <position position="66"/>
    </location>
</feature>
<dbReference type="SUPFAM" id="SSF74650">
    <property type="entry name" value="Galactose mutarotase-like"/>
    <property type="match status" value="1"/>
</dbReference>
<dbReference type="EMBL" id="AUZY01005613">
    <property type="protein sequence ID" value="EQD57948.1"/>
    <property type="molecule type" value="Genomic_DNA"/>
</dbReference>
<organism evidence="1">
    <name type="scientific">mine drainage metagenome</name>
    <dbReference type="NCBI Taxonomy" id="410659"/>
    <lineage>
        <taxon>unclassified sequences</taxon>
        <taxon>metagenomes</taxon>
        <taxon>ecological metagenomes</taxon>
    </lineage>
</organism>
<accession>T1AN79</accession>
<proteinExistence type="predicted"/>
<dbReference type="InterPro" id="IPR008183">
    <property type="entry name" value="Aldose_1/G6P_1-epimerase"/>
</dbReference>
<dbReference type="Pfam" id="PF01263">
    <property type="entry name" value="Aldose_epim"/>
    <property type="match status" value="1"/>
</dbReference>
<dbReference type="GO" id="GO:0005975">
    <property type="term" value="P:carbohydrate metabolic process"/>
    <property type="evidence" value="ECO:0007669"/>
    <property type="project" value="InterPro"/>
</dbReference>
<dbReference type="EC" id="5.1.3.3" evidence="1"/>
<dbReference type="InterPro" id="IPR011013">
    <property type="entry name" value="Gal_mutarotase_sf_dom"/>
</dbReference>
<dbReference type="GO" id="GO:0004034">
    <property type="term" value="F:aldose 1-epimerase activity"/>
    <property type="evidence" value="ECO:0007669"/>
    <property type="project" value="UniProtKB-EC"/>
</dbReference>